<evidence type="ECO:0008006" key="6">
    <source>
        <dbReference type="Google" id="ProtNLM"/>
    </source>
</evidence>
<dbReference type="InterPro" id="IPR050179">
    <property type="entry name" value="Trans_hexapeptide_repeat"/>
</dbReference>
<protein>
    <recommendedName>
        <fullName evidence="6">Antibiotic acetyltransferase</fullName>
    </recommendedName>
</protein>
<evidence type="ECO:0000313" key="4">
    <source>
        <dbReference type="EMBL" id="GGB33407.1"/>
    </source>
</evidence>
<keyword evidence="5" id="KW-1185">Reference proteome</keyword>
<dbReference type="InterPro" id="IPR011004">
    <property type="entry name" value="Trimer_LpxA-like_sf"/>
</dbReference>
<dbReference type="Proteomes" id="UP000636793">
    <property type="component" value="Unassembled WGS sequence"/>
</dbReference>
<dbReference type="Pfam" id="PF00132">
    <property type="entry name" value="Hexapep"/>
    <property type="match status" value="1"/>
</dbReference>
<accession>A0A916T7R1</accession>
<dbReference type="PROSITE" id="PS00101">
    <property type="entry name" value="HEXAPEP_TRANSFERASES"/>
    <property type="match status" value="1"/>
</dbReference>
<keyword evidence="2" id="KW-0677">Repeat</keyword>
<name>A0A916T7R1_9MICO</name>
<comment type="caution">
    <text evidence="4">The sequence shown here is derived from an EMBL/GenBank/DDBJ whole genome shotgun (WGS) entry which is preliminary data.</text>
</comment>
<reference evidence="4" key="2">
    <citation type="submission" date="2020-09" db="EMBL/GenBank/DDBJ databases">
        <authorList>
            <person name="Sun Q."/>
            <person name="Zhou Y."/>
        </authorList>
    </citation>
    <scope>NUCLEOTIDE SEQUENCE</scope>
    <source>
        <strain evidence="4">CGMCC 1.15085</strain>
    </source>
</reference>
<feature type="region of interest" description="Disordered" evidence="3">
    <location>
        <begin position="1"/>
        <end position="36"/>
    </location>
</feature>
<dbReference type="RefSeq" id="WP_188837376.1">
    <property type="nucleotide sequence ID" value="NZ_BMHI01000004.1"/>
</dbReference>
<dbReference type="InterPro" id="IPR001451">
    <property type="entry name" value="Hexapep"/>
</dbReference>
<dbReference type="AlphaFoldDB" id="A0A916T7R1"/>
<dbReference type="InterPro" id="IPR018357">
    <property type="entry name" value="Hexapep_transf_CS"/>
</dbReference>
<dbReference type="Gene3D" id="2.160.10.10">
    <property type="entry name" value="Hexapeptide repeat proteins"/>
    <property type="match status" value="1"/>
</dbReference>
<gene>
    <name evidence="4" type="ORF">GCM10011492_24990</name>
</gene>
<dbReference type="CDD" id="cd03349">
    <property type="entry name" value="LbH_XAT"/>
    <property type="match status" value="1"/>
</dbReference>
<keyword evidence="1" id="KW-0808">Transferase</keyword>
<dbReference type="EMBL" id="BMHI01000004">
    <property type="protein sequence ID" value="GGB33407.1"/>
    <property type="molecule type" value="Genomic_DNA"/>
</dbReference>
<reference evidence="4" key="1">
    <citation type="journal article" date="2014" name="Int. J. Syst. Evol. Microbiol.">
        <title>Complete genome sequence of Corynebacterium casei LMG S-19264T (=DSM 44701T), isolated from a smear-ripened cheese.</title>
        <authorList>
            <consortium name="US DOE Joint Genome Institute (JGI-PGF)"/>
            <person name="Walter F."/>
            <person name="Albersmeier A."/>
            <person name="Kalinowski J."/>
            <person name="Ruckert C."/>
        </authorList>
    </citation>
    <scope>NUCLEOTIDE SEQUENCE</scope>
    <source>
        <strain evidence="4">CGMCC 1.15085</strain>
    </source>
</reference>
<dbReference type="SUPFAM" id="SSF51161">
    <property type="entry name" value="Trimeric LpxA-like enzymes"/>
    <property type="match status" value="1"/>
</dbReference>
<proteinExistence type="predicted"/>
<dbReference type="PANTHER" id="PTHR43300">
    <property type="entry name" value="ACETYLTRANSFERASE"/>
    <property type="match status" value="1"/>
</dbReference>
<evidence type="ECO:0000313" key="5">
    <source>
        <dbReference type="Proteomes" id="UP000636793"/>
    </source>
</evidence>
<sequence>MRSASWRILGEAPSDTTSAPASGKPAPKKNPWTGLRKHGLRVQPGLGFFGSGPGHIKVRFEPPAQLNNATMHVYRDIAIGRYTFLRSGRFRYLDTIGRYTSIGPDVTIGEGEHPVSWLTTSPAVHHASRFHYYPPEADSGPRTIKRHAGNIDPKTMANANIGNDVWIGANVLIRRGVTIGDGAIVAAGAFVNKDVAPYTIVGGLPAKVIGKRFSDEIIDKLLELKWWEFDVSDLSGIPFDDVEQAIEQIIERERAGQISRVPVTYDEVVISKKGYRSLTIDPLNAQRAADRMKRLKQAD</sequence>
<organism evidence="4 5">
    <name type="scientific">Flexivirga endophytica</name>
    <dbReference type="NCBI Taxonomy" id="1849103"/>
    <lineage>
        <taxon>Bacteria</taxon>
        <taxon>Bacillati</taxon>
        <taxon>Actinomycetota</taxon>
        <taxon>Actinomycetes</taxon>
        <taxon>Micrococcales</taxon>
        <taxon>Dermacoccaceae</taxon>
        <taxon>Flexivirga</taxon>
    </lineage>
</organism>
<evidence type="ECO:0000256" key="3">
    <source>
        <dbReference type="SAM" id="MobiDB-lite"/>
    </source>
</evidence>
<evidence type="ECO:0000256" key="1">
    <source>
        <dbReference type="ARBA" id="ARBA00022679"/>
    </source>
</evidence>
<dbReference type="GO" id="GO:0016740">
    <property type="term" value="F:transferase activity"/>
    <property type="evidence" value="ECO:0007669"/>
    <property type="project" value="UniProtKB-KW"/>
</dbReference>
<dbReference type="PANTHER" id="PTHR43300:SF11">
    <property type="entry name" value="ACETYLTRANSFERASE RV3034C-RELATED"/>
    <property type="match status" value="1"/>
</dbReference>
<evidence type="ECO:0000256" key="2">
    <source>
        <dbReference type="ARBA" id="ARBA00022737"/>
    </source>
</evidence>